<evidence type="ECO:0000313" key="4">
    <source>
        <dbReference type="EMBL" id="PIT92239.1"/>
    </source>
</evidence>
<dbReference type="EMBL" id="PFBA01000030">
    <property type="protein sequence ID" value="PIT92239.1"/>
    <property type="molecule type" value="Genomic_DNA"/>
</dbReference>
<organism evidence="4 5">
    <name type="scientific">Candidatus Harrisonbacteria bacterium CG10_big_fil_rev_8_21_14_0_10_42_17</name>
    <dbReference type="NCBI Taxonomy" id="1974584"/>
    <lineage>
        <taxon>Bacteria</taxon>
        <taxon>Candidatus Harrisoniibacteriota</taxon>
    </lineage>
</organism>
<evidence type="ECO:0000259" key="3">
    <source>
        <dbReference type="SMART" id="SM00937"/>
    </source>
</evidence>
<dbReference type="AlphaFoldDB" id="A0A2M6WHG2"/>
<dbReference type="InterPro" id="IPR005139">
    <property type="entry name" value="PCRF"/>
</dbReference>
<dbReference type="PANTHER" id="PTHR43116">
    <property type="entry name" value="PEPTIDE CHAIN RELEASE FACTOR 2"/>
    <property type="match status" value="1"/>
</dbReference>
<dbReference type="Gene3D" id="3.30.70.1660">
    <property type="match status" value="1"/>
</dbReference>
<dbReference type="InterPro" id="IPR000352">
    <property type="entry name" value="Pep_chain_release_fac_I"/>
</dbReference>
<dbReference type="Proteomes" id="UP000228635">
    <property type="component" value="Unassembled WGS sequence"/>
</dbReference>
<evidence type="ECO:0000256" key="1">
    <source>
        <dbReference type="ARBA" id="ARBA00010835"/>
    </source>
</evidence>
<reference evidence="5" key="1">
    <citation type="submission" date="2017-09" db="EMBL/GenBank/DDBJ databases">
        <title>Depth-based differentiation of microbial function through sediment-hosted aquifers and enrichment of novel symbionts in the deep terrestrial subsurface.</title>
        <authorList>
            <person name="Probst A.J."/>
            <person name="Ladd B."/>
            <person name="Jarett J.K."/>
            <person name="Geller-Mcgrath D.E."/>
            <person name="Sieber C.M.K."/>
            <person name="Emerson J.B."/>
            <person name="Anantharaman K."/>
            <person name="Thomas B.C."/>
            <person name="Malmstrom R."/>
            <person name="Stieglmeier M."/>
            <person name="Klingl A."/>
            <person name="Woyke T."/>
            <person name="Ryan C.M."/>
            <person name="Banfield J.F."/>
        </authorList>
    </citation>
    <scope>NUCLEOTIDE SEQUENCE [LARGE SCALE GENOMIC DNA]</scope>
</reference>
<dbReference type="GO" id="GO:0003747">
    <property type="term" value="F:translation release factor activity"/>
    <property type="evidence" value="ECO:0007669"/>
    <property type="project" value="InterPro"/>
</dbReference>
<proteinExistence type="inferred from homology"/>
<dbReference type="GO" id="GO:0005737">
    <property type="term" value="C:cytoplasm"/>
    <property type="evidence" value="ECO:0007669"/>
    <property type="project" value="UniProtKB-ARBA"/>
</dbReference>
<dbReference type="PANTHER" id="PTHR43116:SF3">
    <property type="entry name" value="CLASS I PEPTIDE CHAIN RELEASE FACTOR"/>
    <property type="match status" value="1"/>
</dbReference>
<comment type="caution">
    <text evidence="4">The sequence shown here is derived from an EMBL/GenBank/DDBJ whole genome shotgun (WGS) entry which is preliminary data.</text>
</comment>
<dbReference type="Pfam" id="PF00472">
    <property type="entry name" value="RF-1"/>
    <property type="match status" value="1"/>
</dbReference>
<protein>
    <recommendedName>
        <fullName evidence="3">Peptide chain release factor domain-containing protein</fullName>
    </recommendedName>
</protein>
<evidence type="ECO:0000256" key="2">
    <source>
        <dbReference type="ARBA" id="ARBA00022481"/>
    </source>
</evidence>
<comment type="similarity">
    <text evidence="1">Belongs to the prokaryotic/mitochondrial release factor family.</text>
</comment>
<dbReference type="Pfam" id="PF03462">
    <property type="entry name" value="PCRF"/>
    <property type="match status" value="1"/>
</dbReference>
<evidence type="ECO:0000313" key="5">
    <source>
        <dbReference type="Proteomes" id="UP000228635"/>
    </source>
</evidence>
<sequence>MYFSSAIQNSNKTTVFQALKGKYDTYNAHVSIHAGAGGEDAKDWADMLHRMYIRYAERRGWKVNALDERSFEVRGEYAYGIMRLEQGVHRLVRISPFSAKKLRHTSFALVEVVPVFQDAHKKLVIPENDIRYELSKAGGPGGQNVNKRETAVRAVHIPTGIAVSSRNERSQAQNKEKALHILTSKLLHLMEVTQKQELSDLRSHAKPEWGSQIRSYVLHPYKKVKDHRTGVMSSQPEDVLDGDLDKFIESELQL</sequence>
<dbReference type="InterPro" id="IPR045853">
    <property type="entry name" value="Pep_chain_release_fac_I_sf"/>
</dbReference>
<dbReference type="Gene3D" id="3.30.160.20">
    <property type="match status" value="1"/>
</dbReference>
<dbReference type="SMART" id="SM00937">
    <property type="entry name" value="PCRF"/>
    <property type="match status" value="1"/>
</dbReference>
<name>A0A2M6WHG2_9BACT</name>
<accession>A0A2M6WHG2</accession>
<dbReference type="SUPFAM" id="SSF75620">
    <property type="entry name" value="Release factor"/>
    <property type="match status" value="1"/>
</dbReference>
<keyword evidence="2" id="KW-0488">Methylation</keyword>
<gene>
    <name evidence="4" type="ORF">COU08_03620</name>
</gene>
<feature type="domain" description="Peptide chain release factor" evidence="3">
    <location>
        <begin position="5"/>
        <end position="85"/>
    </location>
</feature>